<feature type="region of interest" description="Disordered" evidence="4">
    <location>
        <begin position="1"/>
        <end position="101"/>
    </location>
</feature>
<dbReference type="InterPro" id="IPR036322">
    <property type="entry name" value="WD40_repeat_dom_sf"/>
</dbReference>
<dbReference type="PANTHER" id="PTHR15052">
    <property type="entry name" value="RNA POLYMERASE III TRANSCRIPTION INITIATION FACTOR COMPLEX SUBUNIT"/>
    <property type="match status" value="1"/>
</dbReference>
<dbReference type="GO" id="GO:0003677">
    <property type="term" value="F:DNA binding"/>
    <property type="evidence" value="ECO:0007669"/>
    <property type="project" value="InterPro"/>
</dbReference>
<name>A0A9P8BT01_9FUNG</name>
<dbReference type="EMBL" id="JAHRHY010000009">
    <property type="protein sequence ID" value="KAG9067075.1"/>
    <property type="molecule type" value="Genomic_DNA"/>
</dbReference>
<feature type="compositionally biased region" description="Acidic residues" evidence="4">
    <location>
        <begin position="886"/>
        <end position="908"/>
    </location>
</feature>
<dbReference type="InterPro" id="IPR015943">
    <property type="entry name" value="WD40/YVTN_repeat-like_dom_sf"/>
</dbReference>
<dbReference type="InterPro" id="IPR017956">
    <property type="entry name" value="AT_hook_DNA-bd_motif"/>
</dbReference>
<accession>A0A9P8BT01</accession>
<evidence type="ECO:0000313" key="6">
    <source>
        <dbReference type="Proteomes" id="UP000707451"/>
    </source>
</evidence>
<dbReference type="GO" id="GO:0005634">
    <property type="term" value="C:nucleus"/>
    <property type="evidence" value="ECO:0007669"/>
    <property type="project" value="UniProtKB-SubCell"/>
</dbReference>
<feature type="compositionally biased region" description="Basic residues" evidence="4">
    <location>
        <begin position="775"/>
        <end position="799"/>
    </location>
</feature>
<dbReference type="OrthoDB" id="4703at2759"/>
<keyword evidence="3" id="KW-0539">Nucleus</keyword>
<comment type="subcellular location">
    <subcellularLocation>
        <location evidence="1">Nucleus</location>
    </subcellularLocation>
</comment>
<dbReference type="InterPro" id="IPR001680">
    <property type="entry name" value="WD40_rpt"/>
</dbReference>
<protein>
    <recommendedName>
        <fullName evidence="7">WD40 repeat-like protein</fullName>
    </recommendedName>
</protein>
<feature type="compositionally biased region" description="Basic residues" evidence="4">
    <location>
        <begin position="10"/>
        <end position="26"/>
    </location>
</feature>
<feature type="compositionally biased region" description="Basic and acidic residues" evidence="4">
    <location>
        <begin position="1100"/>
        <end position="1113"/>
    </location>
</feature>
<feature type="region of interest" description="Disordered" evidence="4">
    <location>
        <begin position="752"/>
        <end position="992"/>
    </location>
</feature>
<feature type="compositionally biased region" description="Low complexity" evidence="4">
    <location>
        <begin position="1026"/>
        <end position="1044"/>
    </location>
</feature>
<feature type="region of interest" description="Disordered" evidence="4">
    <location>
        <begin position="151"/>
        <end position="177"/>
    </location>
</feature>
<evidence type="ECO:0000256" key="1">
    <source>
        <dbReference type="ARBA" id="ARBA00004123"/>
    </source>
</evidence>
<comment type="caution">
    <text evidence="5">The sequence shown here is derived from an EMBL/GenBank/DDBJ whole genome shotgun (WGS) entry which is preliminary data.</text>
</comment>
<dbReference type="Proteomes" id="UP000707451">
    <property type="component" value="Unassembled WGS sequence"/>
</dbReference>
<feature type="compositionally biased region" description="Basic residues" evidence="4">
    <location>
        <begin position="161"/>
        <end position="172"/>
    </location>
</feature>
<dbReference type="InterPro" id="IPR052416">
    <property type="entry name" value="GTF3C_component"/>
</dbReference>
<evidence type="ECO:0000256" key="4">
    <source>
        <dbReference type="SAM" id="MobiDB-lite"/>
    </source>
</evidence>
<feature type="compositionally biased region" description="Basic and acidic residues" evidence="4">
    <location>
        <begin position="57"/>
        <end position="66"/>
    </location>
</feature>
<evidence type="ECO:0000256" key="2">
    <source>
        <dbReference type="ARBA" id="ARBA00023163"/>
    </source>
</evidence>
<feature type="compositionally biased region" description="Low complexity" evidence="4">
    <location>
        <begin position="1114"/>
        <end position="1154"/>
    </location>
</feature>
<sequence length="1179" mass="127472">MGETRPARSAAKKGASKIKTSAKKQSSKNSDIDMDSDNYEPAPDRDDDDSDEYVEPPEDKDNRHNDDEDDEDVNMEVDEELDEDEGVKPKRQRRRKQTNNFTIPLEEMNRLLSTRNNTDTQIEGGSTVNATVAGTELSLERMGGKDVVGAKVSAAGDPKPRAQRSRPNKPMHKKGEMNRSEFIPSIWKSSYQGPTQADIHHVSMQPECLTTPVYPNIASNIKDFRIITEPSALDEYFPVLTTTSIHTREQDIDMRTMTAKYMGSTKQTGINDYYILNAGFSVWAMDWCPLSSHANSPKDNMDYVAIGGFPDTAENCIARDQLYPLGKQDAHPNMIQIWSMNCNTNNQGELQGNPETYLSLCILHAYGAVLDLKWCPTGGHMDAGSSSGDLTRLGILVAAFSDGTIRIFSVPEPKSLRAHLSIGTPEDSSPEPVYIEFPEPFATIRMGDICFMCINWGTSERLAAGLTNGTIAVWDMKLMLSQTKETLAEKDSEYLDPIHVPQVHDVSVRCVDWLRSVDPAEVPWILASSGYDGRIRYTDLRDIYVQIDIKTILGVPMASLFNPWAEAIVYCDFDFGGKMDQLYLESRGFRLFNAKGTIWDFSSSDYQPFVAAAISDGRVKICNPAYKAKRGYVQENTMDADGSSQMEPTSSSSQAEEEGGAQRSSFTYKEGEEREYVSKSAGYLSFYGANVAVQKVQWSKCFHSAAWLASGSAGGLVRIDNTMLRKEEGGEGNKITYQPDAYLLKKRVANGGSIGPDGEYVPARKGRPPKEGGPRRLRKGKNVKRATAKAKVTSRKGAKSKSAADDHDSDEDEPEAEDSGHDDEDNEEDGDAGQSSGTRGLRDEDEFVGRTKDTGSSNGEKRATRLSTGRLAPIFARKSSKTTAASDEDEGEGDGEQGEDDNEEEGESGETGAEGASLPSKKSTRKPARAAVAAKPSKKDPPKSPGKPRGRPRKNPPLVDPVTPNQTLLSMMRISQPEPSATDEIDVASKDTSSVDVELAEATVEERVMAAVATGPVISTAPMQATATTATATSKMSAASVAAPKKPRGRPPKARPAAIETATTTATGGSGGVPASVVASNEAATAQGTDNGAAAGSTTDNREADVQREDDPRSQSSESAVSSRASSAAPEAAAAVAGAKAPATPGKKGAAAPRMARKRNEEEKSKATNRTLTDLWGKK</sequence>
<dbReference type="SMART" id="SM00320">
    <property type="entry name" value="WD40"/>
    <property type="match status" value="4"/>
</dbReference>
<evidence type="ECO:0000313" key="5">
    <source>
        <dbReference type="EMBL" id="KAG9067075.1"/>
    </source>
</evidence>
<reference evidence="5" key="1">
    <citation type="submission" date="2021-06" db="EMBL/GenBank/DDBJ databases">
        <title>Genome Sequence of Mortierella hyaline Strain SCG-10, a Cold-Adapted, Nitrate-Reducing Fungus Isolated from Soil in Minnesota, USA.</title>
        <authorList>
            <person name="Aldossari N."/>
        </authorList>
    </citation>
    <scope>NUCLEOTIDE SEQUENCE</scope>
    <source>
        <strain evidence="5">SCG-10</strain>
    </source>
</reference>
<feature type="region of interest" description="Disordered" evidence="4">
    <location>
        <begin position="639"/>
        <end position="668"/>
    </location>
</feature>
<feature type="compositionally biased region" description="Low complexity" evidence="4">
    <location>
        <begin position="643"/>
        <end position="654"/>
    </location>
</feature>
<feature type="compositionally biased region" description="Acidic residues" evidence="4">
    <location>
        <begin position="67"/>
        <end position="85"/>
    </location>
</feature>
<feature type="region of interest" description="Disordered" evidence="4">
    <location>
        <begin position="1026"/>
        <end position="1179"/>
    </location>
</feature>
<evidence type="ECO:0008006" key="7">
    <source>
        <dbReference type="Google" id="ProtNLM"/>
    </source>
</evidence>
<dbReference type="Gene3D" id="2.130.10.10">
    <property type="entry name" value="YVTN repeat-like/Quinoprotein amine dehydrogenase"/>
    <property type="match status" value="1"/>
</dbReference>
<organism evidence="5 6">
    <name type="scientific">Linnemannia hyalina</name>
    <dbReference type="NCBI Taxonomy" id="64524"/>
    <lineage>
        <taxon>Eukaryota</taxon>
        <taxon>Fungi</taxon>
        <taxon>Fungi incertae sedis</taxon>
        <taxon>Mucoromycota</taxon>
        <taxon>Mortierellomycotina</taxon>
        <taxon>Mortierellomycetes</taxon>
        <taxon>Mortierellales</taxon>
        <taxon>Mortierellaceae</taxon>
        <taxon>Linnemannia</taxon>
    </lineage>
</organism>
<dbReference type="GO" id="GO:0000127">
    <property type="term" value="C:transcription factor TFIIIC complex"/>
    <property type="evidence" value="ECO:0007669"/>
    <property type="project" value="TreeGrafter"/>
</dbReference>
<keyword evidence="2" id="KW-0804">Transcription</keyword>
<gene>
    <name evidence="5" type="ORF">KI688_012988</name>
</gene>
<feature type="compositionally biased region" description="Low complexity" evidence="4">
    <location>
        <begin position="1055"/>
        <end position="1080"/>
    </location>
</feature>
<dbReference type="SUPFAM" id="SSF50978">
    <property type="entry name" value="WD40 repeat-like"/>
    <property type="match status" value="1"/>
</dbReference>
<evidence type="ECO:0000256" key="3">
    <source>
        <dbReference type="ARBA" id="ARBA00023242"/>
    </source>
</evidence>
<dbReference type="SMART" id="SM00384">
    <property type="entry name" value="AT_hook"/>
    <property type="match status" value="2"/>
</dbReference>
<dbReference type="PANTHER" id="PTHR15052:SF2">
    <property type="entry name" value="GENERAL TRANSCRIPTION FACTOR 3C POLYPEPTIDE 2"/>
    <property type="match status" value="1"/>
</dbReference>
<proteinExistence type="predicted"/>
<feature type="compositionally biased region" description="Basic and acidic residues" evidence="4">
    <location>
        <begin position="847"/>
        <end position="863"/>
    </location>
</feature>
<feature type="compositionally biased region" description="Acidic residues" evidence="4">
    <location>
        <begin position="807"/>
        <end position="831"/>
    </location>
</feature>
<dbReference type="AlphaFoldDB" id="A0A9P8BT01"/>
<dbReference type="GO" id="GO:0006383">
    <property type="term" value="P:transcription by RNA polymerase III"/>
    <property type="evidence" value="ECO:0007669"/>
    <property type="project" value="TreeGrafter"/>
</dbReference>
<keyword evidence="6" id="KW-1185">Reference proteome</keyword>
<feature type="compositionally biased region" description="Acidic residues" evidence="4">
    <location>
        <begin position="45"/>
        <end position="56"/>
    </location>
</feature>